<dbReference type="NCBIfam" id="TIGR02309">
    <property type="entry name" value="HpaB-1"/>
    <property type="match status" value="1"/>
</dbReference>
<evidence type="ECO:0000256" key="1">
    <source>
        <dbReference type="ARBA" id="ARBA00022630"/>
    </source>
</evidence>
<evidence type="ECO:0000256" key="2">
    <source>
        <dbReference type="ARBA" id="ARBA00022827"/>
    </source>
</evidence>
<dbReference type="Pfam" id="PF03241">
    <property type="entry name" value="HpaB"/>
    <property type="match status" value="1"/>
</dbReference>
<dbReference type="PANTHER" id="PTHR36117:SF3">
    <property type="entry name" value="4-HYDROXYPHENYLACETATE 3-MONOOXYGENASE-RELATED"/>
    <property type="match status" value="1"/>
</dbReference>
<keyword evidence="2 4" id="KW-0274">FAD</keyword>
<gene>
    <name evidence="7" type="ORF">SVIO_025350</name>
</gene>
<proteinExistence type="predicted"/>
<dbReference type="GO" id="GO:0016712">
    <property type="term" value="F:oxidoreductase activity, acting on paired donors, with incorporation or reduction of molecular oxygen, reduced flavin or flavoprotein as one donor, and incorporation of one atom of oxygen"/>
    <property type="evidence" value="ECO:0007669"/>
    <property type="project" value="InterPro"/>
</dbReference>
<comment type="caution">
    <text evidence="7">The sequence shown here is derived from an EMBL/GenBank/DDBJ whole genome shotgun (WGS) entry which is preliminary data.</text>
</comment>
<evidence type="ECO:0000259" key="6">
    <source>
        <dbReference type="Pfam" id="PF11794"/>
    </source>
</evidence>
<feature type="binding site" evidence="4">
    <location>
        <begin position="153"/>
        <end position="156"/>
    </location>
    <ligand>
        <name>FAD</name>
        <dbReference type="ChEBI" id="CHEBI:57692"/>
    </ligand>
</feature>
<protein>
    <submittedName>
        <fullName evidence="7">4-hydroxyphenylacetate 3-monooxygenase oxygenase component</fullName>
    </submittedName>
</protein>
<dbReference type="PANTHER" id="PTHR36117">
    <property type="entry name" value="4-HYDROXYPHENYLACETATE 3-MONOOXYGENASE-RELATED"/>
    <property type="match status" value="1"/>
</dbReference>
<dbReference type="InterPro" id="IPR024719">
    <property type="entry name" value="HpaB/PvcC/4-BUDH_C"/>
</dbReference>
<accession>A0A4D4KTA6</accession>
<dbReference type="InterPro" id="IPR024674">
    <property type="entry name" value="HpaB/PvcC/4-BUDH_N"/>
</dbReference>
<evidence type="ECO:0000313" key="7">
    <source>
        <dbReference type="EMBL" id="GDY51912.1"/>
    </source>
</evidence>
<dbReference type="InterPro" id="IPR036250">
    <property type="entry name" value="AcylCo_DH-like_C"/>
</dbReference>
<dbReference type="InterPro" id="IPR012687">
    <property type="entry name" value="HpaB_Deino-type"/>
</dbReference>
<dbReference type="AlphaFoldDB" id="A0A4D4KTA6"/>
<dbReference type="Proteomes" id="UP000301309">
    <property type="component" value="Unassembled WGS sequence"/>
</dbReference>
<feature type="domain" description="HpaB/PvcC/4-BUDH C-terminal" evidence="5">
    <location>
        <begin position="278"/>
        <end position="477"/>
    </location>
</feature>
<dbReference type="Gene3D" id="2.40.110.10">
    <property type="entry name" value="Butyryl-CoA Dehydrogenase, subunit A, domain 2"/>
    <property type="match status" value="1"/>
</dbReference>
<evidence type="ECO:0000259" key="5">
    <source>
        <dbReference type="Pfam" id="PF03241"/>
    </source>
</evidence>
<dbReference type="OrthoDB" id="9785230at2"/>
<dbReference type="PIRSF" id="PIRSF000331">
    <property type="entry name" value="HpaA_HpaB"/>
    <property type="match status" value="1"/>
</dbReference>
<feature type="binding site" evidence="4">
    <location>
        <begin position="452"/>
        <end position="455"/>
    </location>
    <ligand>
        <name>FAD</name>
        <dbReference type="ChEBI" id="CHEBI:57692"/>
    </ligand>
</feature>
<dbReference type="Gene3D" id="1.20.140.10">
    <property type="entry name" value="Butyryl-CoA Dehydrogenase, subunit A, domain 3"/>
    <property type="match status" value="1"/>
</dbReference>
<keyword evidence="7" id="KW-0503">Monooxygenase</keyword>
<evidence type="ECO:0000256" key="3">
    <source>
        <dbReference type="ARBA" id="ARBA00023002"/>
    </source>
</evidence>
<dbReference type="SUPFAM" id="SSF56645">
    <property type="entry name" value="Acyl-CoA dehydrogenase NM domain-like"/>
    <property type="match status" value="1"/>
</dbReference>
<evidence type="ECO:0000256" key="4">
    <source>
        <dbReference type="PIRSR" id="PIRSR000331-2"/>
    </source>
</evidence>
<organism evidence="7 8">
    <name type="scientific">Streptomyces violaceusniger</name>
    <dbReference type="NCBI Taxonomy" id="68280"/>
    <lineage>
        <taxon>Bacteria</taxon>
        <taxon>Bacillati</taxon>
        <taxon>Actinomycetota</taxon>
        <taxon>Actinomycetes</taxon>
        <taxon>Kitasatosporales</taxon>
        <taxon>Streptomycetaceae</taxon>
        <taxon>Streptomyces</taxon>
        <taxon>Streptomyces violaceusniger group</taxon>
    </lineage>
</organism>
<name>A0A4D4KTA6_STRVO</name>
<dbReference type="EMBL" id="BJHW01000001">
    <property type="protein sequence ID" value="GDY51912.1"/>
    <property type="molecule type" value="Genomic_DNA"/>
</dbReference>
<dbReference type="InterPro" id="IPR009100">
    <property type="entry name" value="AcylCoA_DH/oxidase_NM_dom_sf"/>
</dbReference>
<sequence length="509" mass="56345">MTIRTGAQYIENLRKNPREVWLRGERVEDVTRHPAFKRPIEQIARLYDRQHDPELTDRLTRPGPNGPVPISFVPPRSVEDLRARHEAFRIVAEATLGLMGRSPDFLNTMVMAFAEEPAVFERLGPRYADNVRRYFEYVRDSDLFLTHALITPQTDRSRTGAQQQDPFLHMGVVEETDEGLIVRGARMLATLAPMADEMLISNLPGLRPGDEKHAAVFAVPIETPGLRLISREPYDDGTRNSFDHPLSAHFEEADSLVVFDDVLVPWDRVFLHGDVDLANALYAETNLRQHTGHQTGVRGLVKMQFITGVLMKLAQSVKIDSFLHVQQKLGEAIAATEICRALLTAAETDYETTSTGAVRPRFEALQTLRMHLSGSYPKLAETLQVLGAGGLLMMPSAEDFDSPIGPDIAKYFQGADSLDATERVRLYKLAWDLCGDAFGQRAVQYERYYAGDPVRLLAMNYLAYDKSACFSLVDRALGLAGPPGDAVAAVRAATADGEPTGVTGAGGRP</sequence>
<feature type="binding site" evidence="4">
    <location>
        <begin position="147"/>
        <end position="149"/>
    </location>
    <ligand>
        <name>FAD</name>
        <dbReference type="ChEBI" id="CHEBI:57692"/>
    </ligand>
</feature>
<dbReference type="InterPro" id="IPR004925">
    <property type="entry name" value="HpaB/PvcC/4-BUDH"/>
</dbReference>
<dbReference type="SUPFAM" id="SSF47203">
    <property type="entry name" value="Acyl-CoA dehydrogenase C-terminal domain-like"/>
    <property type="match status" value="1"/>
</dbReference>
<dbReference type="RefSeq" id="WP_137977041.1">
    <property type="nucleotide sequence ID" value="NZ_BAAASO010000075.1"/>
</dbReference>
<keyword evidence="8" id="KW-1185">Reference proteome</keyword>
<dbReference type="GO" id="GO:0010124">
    <property type="term" value="P:phenylacetate catabolic process"/>
    <property type="evidence" value="ECO:0007669"/>
    <property type="project" value="InterPro"/>
</dbReference>
<feature type="binding site" evidence="4">
    <location>
        <position position="190"/>
    </location>
    <ligand>
        <name>FAD</name>
        <dbReference type="ChEBI" id="CHEBI:57692"/>
    </ligand>
</feature>
<keyword evidence="1" id="KW-0285">Flavoprotein</keyword>
<dbReference type="GO" id="GO:0016627">
    <property type="term" value="F:oxidoreductase activity, acting on the CH-CH group of donors"/>
    <property type="evidence" value="ECO:0007669"/>
    <property type="project" value="InterPro"/>
</dbReference>
<keyword evidence="3" id="KW-0560">Oxidoreductase</keyword>
<dbReference type="Pfam" id="PF11794">
    <property type="entry name" value="HpaB_N"/>
    <property type="match status" value="1"/>
</dbReference>
<reference evidence="7 8" key="1">
    <citation type="journal article" date="2020" name="Int. J. Syst. Evol. Microbiol.">
        <title>Reclassification of Streptomyces castelarensis and Streptomyces sporoclivatus as later heterotypic synonyms of Streptomyces antimycoticus.</title>
        <authorList>
            <person name="Komaki H."/>
            <person name="Tamura T."/>
        </authorList>
    </citation>
    <scope>NUCLEOTIDE SEQUENCE [LARGE SCALE GENOMIC DNA]</scope>
    <source>
        <strain evidence="7 8">NBRC 13459</strain>
    </source>
</reference>
<evidence type="ECO:0000313" key="8">
    <source>
        <dbReference type="Proteomes" id="UP000301309"/>
    </source>
</evidence>
<dbReference type="GO" id="GO:0050660">
    <property type="term" value="F:flavin adenine dinucleotide binding"/>
    <property type="evidence" value="ECO:0007669"/>
    <property type="project" value="InterPro"/>
</dbReference>
<feature type="domain" description="HpaB/PvcC/4-BUDH N-terminal" evidence="6">
    <location>
        <begin position="5"/>
        <end position="271"/>
    </location>
</feature>
<dbReference type="InterPro" id="IPR046373">
    <property type="entry name" value="Acyl-CoA_Oxase/DH_mid-dom_sf"/>
</dbReference>
<dbReference type="Gene3D" id="1.10.3140.10">
    <property type="entry name" value="4-hydroxybutyryl-coa dehydratase, domain 1"/>
    <property type="match status" value="1"/>
</dbReference>